<sequence>MIRTCFVRPSLRWIKTCDCRRGGMRYVSSAAALVFSIAPSYTVRSTAVSASSAFVTNGSARPLATSSTSLGASKSDNVSGTMADQTYPGTAVQRMTAVRERVLEVAAAQGFNGEWVDVRRKILWAGGLRDLPNAVPGQGYTGHSFNDFNHVDLTCMNDGVSDNENDGAVRGIAVGNRLGPGIRAASLEELGPGGSWSTCANGCHLEPPQDVAHIQFRSRIAFKLVWAPTPGFDEFVLVDDEGKLLANGKPTGALPSLRERQMNYRLVQGSKYAVEADNIAKGVASA</sequence>
<evidence type="ECO:0000256" key="1">
    <source>
        <dbReference type="SAM" id="MobiDB-lite"/>
    </source>
</evidence>
<proteinExistence type="predicted"/>
<evidence type="ECO:0000313" key="2">
    <source>
        <dbReference type="EMBL" id="CAE0410252.1"/>
    </source>
</evidence>
<reference evidence="2" key="1">
    <citation type="submission" date="2021-01" db="EMBL/GenBank/DDBJ databases">
        <authorList>
            <person name="Corre E."/>
            <person name="Pelletier E."/>
            <person name="Niang G."/>
            <person name="Scheremetjew M."/>
            <person name="Finn R."/>
            <person name="Kale V."/>
            <person name="Holt S."/>
            <person name="Cochrane G."/>
            <person name="Meng A."/>
            <person name="Brown T."/>
            <person name="Cohen L."/>
        </authorList>
    </citation>
    <scope>NUCLEOTIDE SEQUENCE</scope>
    <source>
        <strain evidence="2">CCMP127</strain>
    </source>
</reference>
<dbReference type="AlphaFoldDB" id="A0A7S3L615"/>
<dbReference type="EMBL" id="HBIM01009193">
    <property type="protein sequence ID" value="CAE0410252.1"/>
    <property type="molecule type" value="Transcribed_RNA"/>
</dbReference>
<accession>A0A7S3L615</accession>
<organism evidence="2">
    <name type="scientific">Amphora coffeiformis</name>
    <dbReference type="NCBI Taxonomy" id="265554"/>
    <lineage>
        <taxon>Eukaryota</taxon>
        <taxon>Sar</taxon>
        <taxon>Stramenopiles</taxon>
        <taxon>Ochrophyta</taxon>
        <taxon>Bacillariophyta</taxon>
        <taxon>Bacillariophyceae</taxon>
        <taxon>Bacillariophycidae</taxon>
        <taxon>Thalassiophysales</taxon>
        <taxon>Catenulaceae</taxon>
        <taxon>Amphora</taxon>
    </lineage>
</organism>
<feature type="region of interest" description="Disordered" evidence="1">
    <location>
        <begin position="61"/>
        <end position="85"/>
    </location>
</feature>
<gene>
    <name evidence="2" type="ORF">ACOF00016_LOCUS7777</name>
</gene>
<feature type="compositionally biased region" description="Polar residues" evidence="1">
    <location>
        <begin position="64"/>
        <end position="85"/>
    </location>
</feature>
<protein>
    <submittedName>
        <fullName evidence="2">Uncharacterized protein</fullName>
    </submittedName>
</protein>
<name>A0A7S3L615_9STRA</name>